<dbReference type="AlphaFoldDB" id="A0A6P1P3Z4"/>
<dbReference type="RefSeq" id="WP_160694025.1">
    <property type="nucleotide sequence ID" value="NZ_CP047897.1"/>
</dbReference>
<sequence>MAEIDKFFELINKIERKYPVQEWTINGIDAWPFVRVQIRDIALKVNVKGKCVKNAHVKSKSELIFEKLKVFIASIRAIFTVFNPFKRIKVFLLGYVAHRQNINNVWNNRFYEFLLQNLHGRTAVLLELKKTDYVKPRYNEQFVCEFSELAFLYRSIARMFASKTPKSILPQFREVIEDISETYPEINRITVPFIENYFNEIRNLKGLFSAILKFNKPEAVLLLSYYSFEATALVLAANVLGIPSVDMQHGVQGDYHIGYGNFFLKEKKNYNTLPAVFWNWDMGSAKAIKKWSKGSKHKPFVGGNTWLEFWGNSKEFNALYKNEISQEKKNVLISLQPSFDYNSEALLNLIASATINGTWFIRVHPRQLAFFQEIQTYFTGLARTGGKQIEVSKATTLPLPVLLETSLVHITFHSSVAIEAASFNIPTVFLLDEAKDMYKGLIPAELLFTIESLSKNEQVARFEQVYYSQAKGVNNNNNNNNVIQKSKTIDDFLEFWNTKN</sequence>
<organism evidence="1 2">
    <name type="scientific">Nibribacter ruber</name>
    <dbReference type="NCBI Taxonomy" id="2698458"/>
    <lineage>
        <taxon>Bacteria</taxon>
        <taxon>Pseudomonadati</taxon>
        <taxon>Bacteroidota</taxon>
        <taxon>Cytophagia</taxon>
        <taxon>Cytophagales</taxon>
        <taxon>Hymenobacteraceae</taxon>
        <taxon>Nibribacter</taxon>
    </lineage>
</organism>
<dbReference type="EMBL" id="CP047897">
    <property type="protein sequence ID" value="QHL89048.1"/>
    <property type="molecule type" value="Genomic_DNA"/>
</dbReference>
<name>A0A6P1P3Z4_9BACT</name>
<proteinExistence type="predicted"/>
<keyword evidence="2" id="KW-1185">Reference proteome</keyword>
<protein>
    <submittedName>
        <fullName evidence="1">Uncharacterized protein</fullName>
    </submittedName>
</protein>
<evidence type="ECO:0000313" key="1">
    <source>
        <dbReference type="EMBL" id="QHL89048.1"/>
    </source>
</evidence>
<evidence type="ECO:0000313" key="2">
    <source>
        <dbReference type="Proteomes" id="UP000464214"/>
    </source>
</evidence>
<gene>
    <name evidence="1" type="ORF">GU926_17085</name>
</gene>
<accession>A0A6P1P3Z4</accession>
<dbReference type="Proteomes" id="UP000464214">
    <property type="component" value="Chromosome"/>
</dbReference>
<reference evidence="1 2" key="1">
    <citation type="submission" date="2020-01" db="EMBL/GenBank/DDBJ databases">
        <authorList>
            <person name="Kim M."/>
        </authorList>
    </citation>
    <scope>NUCLEOTIDE SEQUENCE [LARGE SCALE GENOMIC DNA]</scope>
    <source>
        <strain evidence="1 2">BT10</strain>
    </source>
</reference>
<dbReference type="SUPFAM" id="SSF53756">
    <property type="entry name" value="UDP-Glycosyltransferase/glycogen phosphorylase"/>
    <property type="match status" value="1"/>
</dbReference>
<dbReference type="KEGG" id="nib:GU926_17085"/>